<evidence type="ECO:0000313" key="2">
    <source>
        <dbReference type="EMBL" id="MBC3873578.1"/>
    </source>
</evidence>
<evidence type="ECO:0000313" key="3">
    <source>
        <dbReference type="Proteomes" id="UP000624279"/>
    </source>
</evidence>
<keyword evidence="3" id="KW-1185">Reference proteome</keyword>
<gene>
    <name evidence="2" type="ORF">H8K55_08265</name>
</gene>
<comment type="caution">
    <text evidence="2">The sequence shown here is derived from an EMBL/GenBank/DDBJ whole genome shotgun (WGS) entry which is preliminary data.</text>
</comment>
<dbReference type="Gene3D" id="3.30.365.10">
    <property type="entry name" value="Aldehyde oxidase/xanthine dehydrogenase, molybdopterin binding domain"/>
    <property type="match status" value="4"/>
</dbReference>
<accession>A0ABR6YAG7</accession>
<name>A0ABR6YAG7_9BURK</name>
<dbReference type="PANTHER" id="PTHR47495">
    <property type="entry name" value="ALDEHYDE DEHYDROGENASE"/>
    <property type="match status" value="1"/>
</dbReference>
<dbReference type="InterPro" id="IPR012368">
    <property type="entry name" value="OxRdtase_Mopterin-bd_su_IorB"/>
</dbReference>
<dbReference type="InterPro" id="IPR052516">
    <property type="entry name" value="N-heterocyclic_Hydroxylase"/>
</dbReference>
<dbReference type="SMART" id="SM01008">
    <property type="entry name" value="Ald_Xan_dh_C"/>
    <property type="match status" value="1"/>
</dbReference>
<dbReference type="Gene3D" id="3.90.1170.50">
    <property type="entry name" value="Aldehyde oxidase/xanthine dehydrogenase, a/b hammerhead"/>
    <property type="match status" value="1"/>
</dbReference>
<dbReference type="InterPro" id="IPR008274">
    <property type="entry name" value="AldOxase/xan_DH_MoCoBD1"/>
</dbReference>
<dbReference type="SUPFAM" id="SSF56003">
    <property type="entry name" value="Molybdenum cofactor-binding domain"/>
    <property type="match status" value="2"/>
</dbReference>
<dbReference type="InterPro" id="IPR046867">
    <property type="entry name" value="AldOxase/xan_DH_MoCoBD2"/>
</dbReference>
<protein>
    <submittedName>
        <fullName evidence="2">Xanthine dehydrogenase family protein molybdopterin-binding subunit</fullName>
    </submittedName>
</protein>
<organism evidence="2 3">
    <name type="scientific">Undibacterium flavidum</name>
    <dbReference type="NCBI Taxonomy" id="2762297"/>
    <lineage>
        <taxon>Bacteria</taxon>
        <taxon>Pseudomonadati</taxon>
        <taxon>Pseudomonadota</taxon>
        <taxon>Betaproteobacteria</taxon>
        <taxon>Burkholderiales</taxon>
        <taxon>Oxalobacteraceae</taxon>
        <taxon>Undibacterium</taxon>
    </lineage>
</organism>
<feature type="domain" description="Aldehyde oxidase/xanthine dehydrogenase a/b hammerhead" evidence="1">
    <location>
        <begin position="210"/>
        <end position="288"/>
    </location>
</feature>
<dbReference type="Pfam" id="PF02738">
    <property type="entry name" value="MoCoBD_1"/>
    <property type="match status" value="1"/>
</dbReference>
<evidence type="ECO:0000259" key="1">
    <source>
        <dbReference type="SMART" id="SM01008"/>
    </source>
</evidence>
<dbReference type="InterPro" id="IPR000674">
    <property type="entry name" value="Ald_Oxase/Xan_DH_a/b"/>
</dbReference>
<sequence>MKRRDFLRHLGNTGLLIAIPFAHTKSAAATLKPIAKLTADTQTGDATLGWVRIATDNSVTIFSNTSEIGQGTGTSLAQILADELDLDWRNVQLQMAPLEMRFFNAKLEEYGTYGSSGVAKQFIALRQAGALARAKLLAVASTVWSTPISHCTTKNGTVIHLQTGATLSYGELALAASTIAVSEPVPQKSKSDWRCIGKPMPRLDLPAKVNGTAIYGIDVQVPDMLVATLRHSPKFGANLRKVDTKPALKIDGVKQVIELANAVAVLADSYWSAKRGVDSLQPVWNDKAASKHSSASYRALLQKTLTQAGPLFVAKGKTQQEVETHRARVQTGASKFVDAVYHFPFLAHATMEPMTATAHVTETHAELWLPTQTQSATRDYLANALGLAIEQITIHTTFAGGGFGRREEFDFALQAATLSRISGKPVKLIWSREEDIQHDYYRPASAIKIRAALNQHGMPLSLQTHIACESLLTYSRMGLYKQEAIPIDTTAIGRQPDYYQIDSITTHVSTVDIGVPVGFWRSVSASQNVFAYERFIDSLARQTQLDGLQYRLRLVKENSREKKVLEAIATATDWHRPVTSGQHRGIAMSVANGSVIAHVVELSLNEKKQIRLHQITCVIDCGIAVNPNSVAAQVEGGIVFALSACFYGEISLQDGAVQQSNFHDYRLLTLAETPAIKVIILENSEQPGGVGEEAVGPLAPAVVNAIMAANSDNICSLPLNKLGYDLLPSRLV</sequence>
<proteinExistence type="predicted"/>
<dbReference type="Pfam" id="PF20256">
    <property type="entry name" value="MoCoBD_2"/>
    <property type="match status" value="2"/>
</dbReference>
<dbReference type="PANTHER" id="PTHR47495:SF2">
    <property type="entry name" value="ALDEHYDE DEHYDROGENASE"/>
    <property type="match status" value="1"/>
</dbReference>
<dbReference type="Proteomes" id="UP000624279">
    <property type="component" value="Unassembled WGS sequence"/>
</dbReference>
<dbReference type="PIRSF" id="PIRSF036389">
    <property type="entry name" value="IOR_B"/>
    <property type="match status" value="1"/>
</dbReference>
<dbReference type="InterPro" id="IPR037165">
    <property type="entry name" value="AldOxase/xan_DH_Mopterin-bd_sf"/>
</dbReference>
<reference evidence="2 3" key="1">
    <citation type="submission" date="2020-08" db="EMBL/GenBank/DDBJ databases">
        <title>Novel species isolated from subtropical streams in China.</title>
        <authorList>
            <person name="Lu H."/>
        </authorList>
    </citation>
    <scope>NUCLEOTIDE SEQUENCE [LARGE SCALE GENOMIC DNA]</scope>
    <source>
        <strain evidence="2 3">LX15W</strain>
    </source>
</reference>
<dbReference type="RefSeq" id="WP_186941602.1">
    <property type="nucleotide sequence ID" value="NZ_JACOGA010000006.1"/>
</dbReference>
<dbReference type="EMBL" id="JACOGA010000006">
    <property type="protein sequence ID" value="MBC3873578.1"/>
    <property type="molecule type" value="Genomic_DNA"/>
</dbReference>